<dbReference type="Pfam" id="PF13589">
    <property type="entry name" value="HATPase_c_3"/>
    <property type="match status" value="1"/>
</dbReference>
<dbReference type="Gene3D" id="3.30.230.10">
    <property type="match status" value="1"/>
</dbReference>
<sequence length="1145" mass="126979">MSGRIHAIDRESVHRICSGQVVLDLATAVKELVENSLDAGATFVEIKFKQQGLESLSVSDNGSGISDENLEALALKHYTSKLNDFSDLATVESFGFRGEALSSLCALARLSVTTSTGKSPMGVKIDYTADGIPGPKTPVPFPKGTCVSLTNLFEGMPVRRSEFVKNAKREFAKCLGLIQAYALISTNVRIKCTSLTDKKSTLTHLATTGNANIRQNIVNIFGAKGVTDIVELNLTLAEPSTDPDTGEKNRGIYIKGYISSPDFGKGRSSSDRQYFFLNGRPCILPKIARVINEVYHSFNTNQYPFLVANLEMPTNSYDVNVSPDKRTIFLHDERVVVEELREKLTEMFEPSRSTFAVREAMIKKPDLSAFKRTVNGVSEEQEEASSEDEDETLARKRPTSLVSSRGGEGGSDDRRSSIVEAIVGRTADIKVTERRRAIDEQQQEQDHMNSSAHQDSAEYPVVPSSSSSSAMNYVIQEITLESIPSSSKTREQKQTDLFTHFAAVSSKDKSTVSVKRPREDEDVEEPANDPSTEILETSILTATTSTAALETSATVPAVVLDSRRRIPTNDDNDDGDEKEPASSTTLNTTILDTRADDRADGIADIGVEPSESEDSDDDDVGGIGLASKTPRDRRVHRVVVLDSEVHQDGSHREWIEIPFDAAEQLQKRRLRMRRLQERRQAWEEEQESRARAQRQRRLRLAKLKNAAEEEKEEEARLASIEQQAGMEDGDGGSETNVRMEEDTAGDSDSVEASRKSRRLQQAQAKAKAKAKKDARQILSDASFANTDDTKARLSLSRIITKKDFAQMQILGQFNKAFIIARLDSTEEVVEEDGDEDEDGNVVEGTATATATECGTKKVKTTRRTRSDIFVIDQHASDEKYNFETLQAKTAMSTQRLFKPKALYLTAQEELTVLDNMEILNRNGFYLEHDDEAPVSHRLKLLTLPVSERVFFDQSDFEELVFLLSQQEYSPLPTNNKKEGEREKEDDNANGTNRTASSSSSSSTSCSSSHAHRRPPAMVRPSKVRNLFASRACRRSVMIGDVLKLSQMKKIVRHMGEIDQPWNCPHGRPTMRHLLDLSELEQHQSQARSSTFMGGGHDSNHTTGSSTIAEPGTGLWDPISIKRPTRHGGSLFRQFMATPVTGSKSL</sequence>
<dbReference type="Gene3D" id="3.30.1540.20">
    <property type="entry name" value="MutL, C-terminal domain, dimerisation subdomain"/>
    <property type="match status" value="2"/>
</dbReference>
<name>A0A9P6QAY0_9FUNG</name>
<feature type="region of interest" description="Disordered" evidence="3">
    <location>
        <begin position="705"/>
        <end position="775"/>
    </location>
</feature>
<evidence type="ECO:0000259" key="4">
    <source>
        <dbReference type="SMART" id="SM00853"/>
    </source>
</evidence>
<dbReference type="PANTHER" id="PTHR10073:SF52">
    <property type="entry name" value="MISMATCH REPAIR ENDONUCLEASE PMS2"/>
    <property type="match status" value="1"/>
</dbReference>
<comment type="caution">
    <text evidence="6">The sequence shown here is derived from an EMBL/GenBank/DDBJ whole genome shotgun (WGS) entry which is preliminary data.</text>
</comment>
<feature type="region of interest" description="Disordered" evidence="3">
    <location>
        <begin position="506"/>
        <end position="534"/>
    </location>
</feature>
<evidence type="ECO:0000313" key="6">
    <source>
        <dbReference type="EMBL" id="KAG0263274.1"/>
    </source>
</evidence>
<dbReference type="GO" id="GO:0032389">
    <property type="term" value="C:MutLalpha complex"/>
    <property type="evidence" value="ECO:0007669"/>
    <property type="project" value="TreeGrafter"/>
</dbReference>
<organism evidence="6 7">
    <name type="scientific">Actinomortierella ambigua</name>
    <dbReference type="NCBI Taxonomy" id="1343610"/>
    <lineage>
        <taxon>Eukaryota</taxon>
        <taxon>Fungi</taxon>
        <taxon>Fungi incertae sedis</taxon>
        <taxon>Mucoromycota</taxon>
        <taxon>Mortierellomycotina</taxon>
        <taxon>Mortierellomycetes</taxon>
        <taxon>Mortierellales</taxon>
        <taxon>Mortierellaceae</taxon>
        <taxon>Actinomortierella</taxon>
    </lineage>
</organism>
<dbReference type="CDD" id="cd03484">
    <property type="entry name" value="MutL_Trans_hPMS_2_like"/>
    <property type="match status" value="1"/>
</dbReference>
<dbReference type="SUPFAM" id="SSF118116">
    <property type="entry name" value="DNA mismatch repair protein MutL"/>
    <property type="match status" value="2"/>
</dbReference>
<feature type="compositionally biased region" description="Basic and acidic residues" evidence="3">
    <location>
        <begin position="705"/>
        <end position="716"/>
    </location>
</feature>
<proteinExistence type="inferred from homology"/>
<dbReference type="EMBL" id="JAAAJB010000165">
    <property type="protein sequence ID" value="KAG0263274.1"/>
    <property type="molecule type" value="Genomic_DNA"/>
</dbReference>
<dbReference type="SUPFAM" id="SSF54211">
    <property type="entry name" value="Ribosomal protein S5 domain 2-like"/>
    <property type="match status" value="1"/>
</dbReference>
<dbReference type="GO" id="GO:0016887">
    <property type="term" value="F:ATP hydrolysis activity"/>
    <property type="evidence" value="ECO:0007669"/>
    <property type="project" value="InterPro"/>
</dbReference>
<dbReference type="Pfam" id="PF01119">
    <property type="entry name" value="DNA_mis_repair"/>
    <property type="match status" value="1"/>
</dbReference>
<protein>
    <submittedName>
        <fullName evidence="6">Mismatch repair endonuclease pms2</fullName>
    </submittedName>
</protein>
<keyword evidence="2" id="KW-0227">DNA damage</keyword>
<feature type="compositionally biased region" description="Polar residues" evidence="3">
    <location>
        <begin position="581"/>
        <end position="591"/>
    </location>
</feature>
<feature type="compositionally biased region" description="Acidic residues" evidence="3">
    <location>
        <begin position="610"/>
        <end position="620"/>
    </location>
</feature>
<feature type="region of interest" description="Disordered" evidence="3">
    <location>
        <begin position="1088"/>
        <end position="1113"/>
    </location>
</feature>
<dbReference type="GO" id="GO:0006298">
    <property type="term" value="P:mismatch repair"/>
    <property type="evidence" value="ECO:0007669"/>
    <property type="project" value="InterPro"/>
</dbReference>
<dbReference type="InterPro" id="IPR014790">
    <property type="entry name" value="MutL_C"/>
</dbReference>
<dbReference type="SMART" id="SM01340">
    <property type="entry name" value="DNA_mis_repair"/>
    <property type="match status" value="1"/>
</dbReference>
<dbReference type="SUPFAM" id="SSF55874">
    <property type="entry name" value="ATPase domain of HSP90 chaperone/DNA topoisomerase II/histidine kinase"/>
    <property type="match status" value="1"/>
</dbReference>
<feature type="region of interest" description="Disordered" evidence="3">
    <location>
        <begin position="560"/>
        <end position="627"/>
    </location>
</feature>
<dbReference type="InterPro" id="IPR038973">
    <property type="entry name" value="MutL/Mlh/Pms-like"/>
</dbReference>
<dbReference type="InterPro" id="IPR002099">
    <property type="entry name" value="MutL/Mlh/PMS"/>
</dbReference>
<dbReference type="FunFam" id="3.30.1540.20:FF:000019">
    <property type="entry name" value="PMS1 homolog 2, mismatch repair system component"/>
    <property type="match status" value="1"/>
</dbReference>
<comment type="similarity">
    <text evidence="1">Belongs to the DNA mismatch repair MutL/HexB family.</text>
</comment>
<dbReference type="PANTHER" id="PTHR10073">
    <property type="entry name" value="DNA MISMATCH REPAIR PROTEIN MLH, PMS, MUTL"/>
    <property type="match status" value="1"/>
</dbReference>
<dbReference type="OrthoDB" id="10263226at2759"/>
<evidence type="ECO:0000256" key="2">
    <source>
        <dbReference type="ARBA" id="ARBA00022763"/>
    </source>
</evidence>
<dbReference type="GO" id="GO:0005524">
    <property type="term" value="F:ATP binding"/>
    <property type="evidence" value="ECO:0007669"/>
    <property type="project" value="InterPro"/>
</dbReference>
<keyword evidence="6" id="KW-0540">Nuclease</keyword>
<dbReference type="FunFam" id="3.30.565.10:FF:000014">
    <property type="entry name" value="Mismatch repair endonuclease pms1, putative"/>
    <property type="match status" value="1"/>
</dbReference>
<feature type="domain" description="DNA mismatch repair protein S5" evidence="5">
    <location>
        <begin position="217"/>
        <end position="349"/>
    </location>
</feature>
<dbReference type="PROSITE" id="PS00058">
    <property type="entry name" value="DNA_MISMATCH_REPAIR_1"/>
    <property type="match status" value="1"/>
</dbReference>
<feature type="compositionally biased region" description="Basic and acidic residues" evidence="3">
    <location>
        <begin position="433"/>
        <end position="447"/>
    </location>
</feature>
<keyword evidence="6" id="KW-0255">Endonuclease</keyword>
<feature type="compositionally biased region" description="Basic and acidic residues" evidence="3">
    <location>
        <begin position="975"/>
        <end position="986"/>
    </location>
</feature>
<dbReference type="AlphaFoldDB" id="A0A9P6QAY0"/>
<dbReference type="Gene3D" id="3.30.565.10">
    <property type="entry name" value="Histidine kinase-like ATPase, C-terminal domain"/>
    <property type="match status" value="1"/>
</dbReference>
<feature type="compositionally biased region" description="Low complexity" evidence="3">
    <location>
        <begin position="996"/>
        <end position="1008"/>
    </location>
</feature>
<evidence type="ECO:0000259" key="5">
    <source>
        <dbReference type="SMART" id="SM01340"/>
    </source>
</evidence>
<dbReference type="InterPro" id="IPR013507">
    <property type="entry name" value="DNA_mismatch_S5_2-like"/>
</dbReference>
<feature type="region of interest" description="Disordered" evidence="3">
    <location>
        <begin position="970"/>
        <end position="1021"/>
    </location>
</feature>
<reference evidence="6" key="1">
    <citation type="journal article" date="2020" name="Fungal Divers.">
        <title>Resolving the Mortierellaceae phylogeny through synthesis of multi-gene phylogenetics and phylogenomics.</title>
        <authorList>
            <person name="Vandepol N."/>
            <person name="Liber J."/>
            <person name="Desiro A."/>
            <person name="Na H."/>
            <person name="Kennedy M."/>
            <person name="Barry K."/>
            <person name="Grigoriev I.V."/>
            <person name="Miller A.N."/>
            <person name="O'Donnell K."/>
            <person name="Stajich J.E."/>
            <person name="Bonito G."/>
        </authorList>
    </citation>
    <scope>NUCLEOTIDE SEQUENCE</scope>
    <source>
        <strain evidence="6">BC1065</strain>
    </source>
</reference>
<evidence type="ECO:0000256" key="3">
    <source>
        <dbReference type="SAM" id="MobiDB-lite"/>
    </source>
</evidence>
<dbReference type="NCBIfam" id="TIGR00585">
    <property type="entry name" value="mutl"/>
    <property type="match status" value="1"/>
</dbReference>
<dbReference type="CDD" id="cd16926">
    <property type="entry name" value="HATPase_MutL-MLH-PMS-like"/>
    <property type="match status" value="1"/>
</dbReference>
<dbReference type="InterPro" id="IPR042120">
    <property type="entry name" value="MutL_C_dimsub"/>
</dbReference>
<dbReference type="Pfam" id="PF08676">
    <property type="entry name" value="MutL_C"/>
    <property type="match status" value="1"/>
</dbReference>
<feature type="region of interest" description="Disordered" evidence="3">
    <location>
        <begin position="373"/>
        <end position="419"/>
    </location>
</feature>
<evidence type="ECO:0000313" key="7">
    <source>
        <dbReference type="Proteomes" id="UP000807716"/>
    </source>
</evidence>
<feature type="domain" description="MutL C-terminal dimerisation" evidence="4">
    <location>
        <begin position="809"/>
        <end position="1042"/>
    </location>
</feature>
<evidence type="ECO:0000256" key="1">
    <source>
        <dbReference type="ARBA" id="ARBA00006082"/>
    </source>
</evidence>
<dbReference type="SMART" id="SM00853">
    <property type="entry name" value="MutL_C"/>
    <property type="match status" value="1"/>
</dbReference>
<feature type="region of interest" description="Disordered" evidence="3">
    <location>
        <begin position="433"/>
        <end position="466"/>
    </location>
</feature>
<keyword evidence="6" id="KW-0378">Hydrolase</keyword>
<gene>
    <name evidence="6" type="primary">PMS2</name>
    <name evidence="6" type="ORF">DFQ27_001849</name>
</gene>
<dbReference type="Proteomes" id="UP000807716">
    <property type="component" value="Unassembled WGS sequence"/>
</dbReference>
<dbReference type="GO" id="GO:0004519">
    <property type="term" value="F:endonuclease activity"/>
    <property type="evidence" value="ECO:0007669"/>
    <property type="project" value="UniProtKB-KW"/>
</dbReference>
<dbReference type="GO" id="GO:0030983">
    <property type="term" value="F:mismatched DNA binding"/>
    <property type="evidence" value="ECO:0007669"/>
    <property type="project" value="InterPro"/>
</dbReference>
<dbReference type="InterPro" id="IPR014721">
    <property type="entry name" value="Ribsml_uS5_D2-typ_fold_subgr"/>
</dbReference>
<dbReference type="InterPro" id="IPR036890">
    <property type="entry name" value="HATPase_C_sf"/>
</dbReference>
<accession>A0A9P6QAY0</accession>
<dbReference type="GO" id="GO:0140664">
    <property type="term" value="F:ATP-dependent DNA damage sensor activity"/>
    <property type="evidence" value="ECO:0007669"/>
    <property type="project" value="InterPro"/>
</dbReference>
<dbReference type="InterPro" id="IPR014762">
    <property type="entry name" value="DNA_mismatch_repair_CS"/>
</dbReference>
<dbReference type="InterPro" id="IPR037198">
    <property type="entry name" value="MutL_C_sf"/>
</dbReference>
<feature type="compositionally biased region" description="Acidic residues" evidence="3">
    <location>
        <begin position="379"/>
        <end position="391"/>
    </location>
</feature>
<keyword evidence="7" id="KW-1185">Reference proteome</keyword>
<dbReference type="InterPro" id="IPR020568">
    <property type="entry name" value="Ribosomal_Su5_D2-typ_SF"/>
</dbReference>